<reference evidence="2" key="1">
    <citation type="submission" date="2021-01" db="EMBL/GenBank/DDBJ databases">
        <authorList>
            <person name="Corre E."/>
            <person name="Pelletier E."/>
            <person name="Niang G."/>
            <person name="Scheremetjew M."/>
            <person name="Finn R."/>
            <person name="Kale V."/>
            <person name="Holt S."/>
            <person name="Cochrane G."/>
            <person name="Meng A."/>
            <person name="Brown T."/>
            <person name="Cohen L."/>
        </authorList>
    </citation>
    <scope>NUCLEOTIDE SEQUENCE</scope>
    <source>
        <strain evidence="2">CCMP1594</strain>
    </source>
</reference>
<gene>
    <name evidence="2" type="ORF">EGYM00163_LOCUS24326</name>
</gene>
<evidence type="ECO:0000256" key="1">
    <source>
        <dbReference type="SAM" id="MobiDB-lite"/>
    </source>
</evidence>
<dbReference type="EMBL" id="HBJA01069272">
    <property type="protein sequence ID" value="CAE0813175.1"/>
    <property type="molecule type" value="Transcribed_RNA"/>
</dbReference>
<dbReference type="AlphaFoldDB" id="A0A7S4D1J5"/>
<name>A0A7S4D1J5_9EUGL</name>
<evidence type="ECO:0000313" key="2">
    <source>
        <dbReference type="EMBL" id="CAE0813175.1"/>
    </source>
</evidence>
<feature type="region of interest" description="Disordered" evidence="1">
    <location>
        <begin position="73"/>
        <end position="94"/>
    </location>
</feature>
<feature type="compositionally biased region" description="Polar residues" evidence="1">
    <location>
        <begin position="80"/>
        <end position="91"/>
    </location>
</feature>
<sequence>MVGSERLKVPAIDRAVCVGQEWPNLASQNASPELSVRWAFHVGHGLSRSPCKIAVAIGQCLCVSYNHQTTQNGERDDVQFPNSGWPSTSASWEDKCNPDAQIRISTA</sequence>
<protein>
    <submittedName>
        <fullName evidence="2">Uncharacterized protein</fullName>
    </submittedName>
</protein>
<proteinExistence type="predicted"/>
<accession>A0A7S4D1J5</accession>
<organism evidence="2">
    <name type="scientific">Eutreptiella gymnastica</name>
    <dbReference type="NCBI Taxonomy" id="73025"/>
    <lineage>
        <taxon>Eukaryota</taxon>
        <taxon>Discoba</taxon>
        <taxon>Euglenozoa</taxon>
        <taxon>Euglenida</taxon>
        <taxon>Spirocuta</taxon>
        <taxon>Euglenophyceae</taxon>
        <taxon>Eutreptiales</taxon>
        <taxon>Eutreptiaceae</taxon>
        <taxon>Eutreptiella</taxon>
    </lineage>
</organism>